<dbReference type="InterPro" id="IPR002110">
    <property type="entry name" value="Ankyrin_rpt"/>
</dbReference>
<dbReference type="InterPro" id="IPR050889">
    <property type="entry name" value="Dendritic_Spine_Reg/Scaffold"/>
</dbReference>
<proteinExistence type="predicted"/>
<dbReference type="Gene3D" id="1.25.40.20">
    <property type="entry name" value="Ankyrin repeat-containing domain"/>
    <property type="match status" value="1"/>
</dbReference>
<gene>
    <name evidence="4" type="ORF">XENOCAPTIV_007890</name>
</gene>
<feature type="repeat" description="ANK" evidence="3">
    <location>
        <begin position="20"/>
        <end position="52"/>
    </location>
</feature>
<dbReference type="PANTHER" id="PTHR24166:SF48">
    <property type="entry name" value="PROTEIN VAPYRIN"/>
    <property type="match status" value="1"/>
</dbReference>
<keyword evidence="1" id="KW-0677">Repeat</keyword>
<dbReference type="PROSITE" id="PS50088">
    <property type="entry name" value="ANK_REPEAT"/>
    <property type="match status" value="1"/>
</dbReference>
<dbReference type="Pfam" id="PF12796">
    <property type="entry name" value="Ank_2"/>
    <property type="match status" value="1"/>
</dbReference>
<dbReference type="PANTHER" id="PTHR24166">
    <property type="entry name" value="ROLLING PEBBLES, ISOFORM B"/>
    <property type="match status" value="1"/>
</dbReference>
<evidence type="ECO:0000313" key="4">
    <source>
        <dbReference type="EMBL" id="MEQ2218768.1"/>
    </source>
</evidence>
<dbReference type="SMART" id="SM00248">
    <property type="entry name" value="ANK"/>
    <property type="match status" value="2"/>
</dbReference>
<dbReference type="InterPro" id="IPR036770">
    <property type="entry name" value="Ankyrin_rpt-contain_sf"/>
</dbReference>
<dbReference type="Pfam" id="PF00023">
    <property type="entry name" value="Ank"/>
    <property type="match status" value="1"/>
</dbReference>
<reference evidence="4 5" key="1">
    <citation type="submission" date="2021-06" db="EMBL/GenBank/DDBJ databases">
        <authorList>
            <person name="Palmer J.M."/>
        </authorList>
    </citation>
    <scope>NUCLEOTIDE SEQUENCE [LARGE SCALE GENOMIC DNA]</scope>
    <source>
        <strain evidence="4 5">XC_2019</strain>
        <tissue evidence="4">Muscle</tissue>
    </source>
</reference>
<keyword evidence="5" id="KW-1185">Reference proteome</keyword>
<evidence type="ECO:0000256" key="1">
    <source>
        <dbReference type="ARBA" id="ARBA00022737"/>
    </source>
</evidence>
<dbReference type="SUPFAM" id="SSF48403">
    <property type="entry name" value="Ankyrin repeat"/>
    <property type="match status" value="1"/>
</dbReference>
<organism evidence="4 5">
    <name type="scientific">Xenoophorus captivus</name>
    <dbReference type="NCBI Taxonomy" id="1517983"/>
    <lineage>
        <taxon>Eukaryota</taxon>
        <taxon>Metazoa</taxon>
        <taxon>Chordata</taxon>
        <taxon>Craniata</taxon>
        <taxon>Vertebrata</taxon>
        <taxon>Euteleostomi</taxon>
        <taxon>Actinopterygii</taxon>
        <taxon>Neopterygii</taxon>
        <taxon>Teleostei</taxon>
        <taxon>Neoteleostei</taxon>
        <taxon>Acanthomorphata</taxon>
        <taxon>Ovalentaria</taxon>
        <taxon>Atherinomorphae</taxon>
        <taxon>Cyprinodontiformes</taxon>
        <taxon>Goodeidae</taxon>
        <taxon>Xenoophorus</taxon>
    </lineage>
</organism>
<evidence type="ECO:0008006" key="6">
    <source>
        <dbReference type="Google" id="ProtNLM"/>
    </source>
</evidence>
<dbReference type="EMBL" id="JAHRIN010077532">
    <property type="protein sequence ID" value="MEQ2218768.1"/>
    <property type="molecule type" value="Genomic_DNA"/>
</dbReference>
<comment type="caution">
    <text evidence="4">The sequence shown here is derived from an EMBL/GenBank/DDBJ whole genome shotgun (WGS) entry which is preliminary data.</text>
</comment>
<evidence type="ECO:0000256" key="3">
    <source>
        <dbReference type="PROSITE-ProRule" id="PRU00023"/>
    </source>
</evidence>
<evidence type="ECO:0000313" key="5">
    <source>
        <dbReference type="Proteomes" id="UP001434883"/>
    </source>
</evidence>
<accession>A0ABV0SGQ1</accession>
<sequence>MDEVKAKFVTSEDVNRTLESGRKPLHYAADFGQAEVVEYLISKGADVNSTVQAAGILKEDFKNHFYLISSQQVPDKHGLTPLISACYEGHLQCVKILIEKVQLKGKRSIRGPDLNTYTAIHSKNRRAAT</sequence>
<dbReference type="PROSITE" id="PS50297">
    <property type="entry name" value="ANK_REP_REGION"/>
    <property type="match status" value="1"/>
</dbReference>
<name>A0ABV0SGQ1_9TELE</name>
<protein>
    <recommendedName>
        <fullName evidence="6">Myotrophin</fullName>
    </recommendedName>
</protein>
<dbReference type="Proteomes" id="UP001434883">
    <property type="component" value="Unassembled WGS sequence"/>
</dbReference>
<keyword evidence="2 3" id="KW-0040">ANK repeat</keyword>
<evidence type="ECO:0000256" key="2">
    <source>
        <dbReference type="ARBA" id="ARBA00023043"/>
    </source>
</evidence>